<dbReference type="FunFam" id="3.40.50.2000:FF:000060">
    <property type="entry name" value="Glycosyltransferase"/>
    <property type="match status" value="1"/>
</dbReference>
<dbReference type="SUPFAM" id="SSF53756">
    <property type="entry name" value="UDP-Glycosyltransferase/glycogen phosphorylase"/>
    <property type="match status" value="1"/>
</dbReference>
<dbReference type="PANTHER" id="PTHR48044:SF29">
    <property type="entry name" value="GLYCOSYLTRANSFERASE"/>
    <property type="match status" value="1"/>
</dbReference>
<keyword evidence="2 3" id="KW-0808">Transferase</keyword>
<comment type="similarity">
    <text evidence="1 3">Belongs to the UDP-glycosyltransferase family.</text>
</comment>
<accession>A0A8K0MH36</accession>
<evidence type="ECO:0000256" key="3">
    <source>
        <dbReference type="RuleBase" id="RU003718"/>
    </source>
</evidence>
<evidence type="ECO:0000256" key="4">
    <source>
        <dbReference type="RuleBase" id="RU362057"/>
    </source>
</evidence>
<dbReference type="AlphaFoldDB" id="A0A8K0MH36"/>
<dbReference type="OrthoDB" id="5835829at2759"/>
<evidence type="ECO:0000313" key="7">
    <source>
        <dbReference type="Proteomes" id="UP000796880"/>
    </source>
</evidence>
<evidence type="ECO:0000313" key="6">
    <source>
        <dbReference type="EMBL" id="KAF3445433.1"/>
    </source>
</evidence>
<name>A0A8K0MH36_9ROSA</name>
<keyword evidence="7" id="KW-1185">Reference proteome</keyword>
<reference evidence="6" key="1">
    <citation type="submission" date="2020-03" db="EMBL/GenBank/DDBJ databases">
        <title>A high-quality chromosome-level genome assembly of a woody plant with both climbing and erect habits, Rhamnella rubrinervis.</title>
        <authorList>
            <person name="Lu Z."/>
            <person name="Yang Y."/>
            <person name="Zhu X."/>
            <person name="Sun Y."/>
        </authorList>
    </citation>
    <scope>NUCLEOTIDE SEQUENCE</scope>
    <source>
        <strain evidence="6">BYM</strain>
        <tissue evidence="6">Leaf</tissue>
    </source>
</reference>
<dbReference type="Pfam" id="PF26168">
    <property type="entry name" value="Glyco_transf_N"/>
    <property type="match status" value="1"/>
</dbReference>
<dbReference type="Pfam" id="PF00201">
    <property type="entry name" value="UDPGT"/>
    <property type="match status" value="1"/>
</dbReference>
<dbReference type="EC" id="2.4.1.-" evidence="4"/>
<evidence type="ECO:0000256" key="2">
    <source>
        <dbReference type="ARBA" id="ARBA00022679"/>
    </source>
</evidence>
<sequence>MEVAMGRTSIRVLMLPWLAHGHISPFLELGKKLADKNFHIYFCSTPVNLDSLKPKLSNSKYSNSIELVELQLPSFPELPPHYHTTKGLPPHLTPILHKASDMSGPNISNITATLMPDLVISDFHAIWMPDIASSLNIPAIAFIPCGASLISCMYHYTSNADGEFPFPEVVSNPMIKKKLEQIRERSGAASTIVYEKSSNIMLINSFREIEEKYMDYLSVSMGLKILPVGLLVPDPIYEDDFEGLDIIKWLDNKEKSSTVFVSFGSEYYLSKQDMEELAHGLDLSEVNFIWVVRFPEGEKMKLDEALPQGFLERVKERGLVVENWAPQIKILNHSSIGGFVSHCGWGSVTESLKLGVPIIAMPMQIDQPLNAKIIESSGIGLEVERGTNGEKIERENVAKVIKKIVMEKIGEDIRRKAKEMTKTLKRRAEEDMDEVKKEILKVCGIF</sequence>
<evidence type="ECO:0000259" key="5">
    <source>
        <dbReference type="Pfam" id="PF26168"/>
    </source>
</evidence>
<dbReference type="PROSITE" id="PS00375">
    <property type="entry name" value="UDPGT"/>
    <property type="match status" value="1"/>
</dbReference>
<dbReference type="InterPro" id="IPR035595">
    <property type="entry name" value="UDP_glycos_trans_CS"/>
</dbReference>
<evidence type="ECO:0000256" key="1">
    <source>
        <dbReference type="ARBA" id="ARBA00009995"/>
    </source>
</evidence>
<feature type="domain" description="Glycosyltransferase N-terminal" evidence="5">
    <location>
        <begin position="9"/>
        <end position="220"/>
    </location>
</feature>
<dbReference type="GO" id="GO:0008194">
    <property type="term" value="F:UDP-glycosyltransferase activity"/>
    <property type="evidence" value="ECO:0007669"/>
    <property type="project" value="InterPro"/>
</dbReference>
<dbReference type="Proteomes" id="UP000796880">
    <property type="component" value="Unassembled WGS sequence"/>
</dbReference>
<dbReference type="EMBL" id="VOIH02000005">
    <property type="protein sequence ID" value="KAF3445433.1"/>
    <property type="molecule type" value="Genomic_DNA"/>
</dbReference>
<dbReference type="InterPro" id="IPR002213">
    <property type="entry name" value="UDP_glucos_trans"/>
</dbReference>
<organism evidence="6 7">
    <name type="scientific">Rhamnella rubrinervis</name>
    <dbReference type="NCBI Taxonomy" id="2594499"/>
    <lineage>
        <taxon>Eukaryota</taxon>
        <taxon>Viridiplantae</taxon>
        <taxon>Streptophyta</taxon>
        <taxon>Embryophyta</taxon>
        <taxon>Tracheophyta</taxon>
        <taxon>Spermatophyta</taxon>
        <taxon>Magnoliopsida</taxon>
        <taxon>eudicotyledons</taxon>
        <taxon>Gunneridae</taxon>
        <taxon>Pentapetalae</taxon>
        <taxon>rosids</taxon>
        <taxon>fabids</taxon>
        <taxon>Rosales</taxon>
        <taxon>Rhamnaceae</taxon>
        <taxon>rhamnoid group</taxon>
        <taxon>Rhamneae</taxon>
        <taxon>Rhamnella</taxon>
    </lineage>
</organism>
<dbReference type="GO" id="GO:1901137">
    <property type="term" value="P:carbohydrate derivative biosynthetic process"/>
    <property type="evidence" value="ECO:0007669"/>
    <property type="project" value="UniProtKB-ARBA"/>
</dbReference>
<dbReference type="CDD" id="cd03784">
    <property type="entry name" value="GT1_Gtf-like"/>
    <property type="match status" value="1"/>
</dbReference>
<proteinExistence type="inferred from homology"/>
<keyword evidence="3" id="KW-0328">Glycosyltransferase</keyword>
<dbReference type="InterPro" id="IPR058980">
    <property type="entry name" value="Glyco_transf_N"/>
</dbReference>
<gene>
    <name evidence="6" type="ORF">FNV43_RR10609</name>
</gene>
<dbReference type="PANTHER" id="PTHR48044">
    <property type="entry name" value="GLYCOSYLTRANSFERASE"/>
    <property type="match status" value="1"/>
</dbReference>
<dbReference type="Gene3D" id="3.40.50.2000">
    <property type="entry name" value="Glycogen Phosphorylase B"/>
    <property type="match status" value="2"/>
</dbReference>
<protein>
    <recommendedName>
        <fullName evidence="4">Glycosyltransferase</fullName>
        <ecNumber evidence="4">2.4.1.-</ecNumber>
    </recommendedName>
</protein>
<comment type="caution">
    <text evidence="6">The sequence shown here is derived from an EMBL/GenBank/DDBJ whole genome shotgun (WGS) entry which is preliminary data.</text>
</comment>